<evidence type="ECO:0000256" key="6">
    <source>
        <dbReference type="ARBA" id="ARBA00022741"/>
    </source>
</evidence>
<comment type="similarity">
    <text evidence="1">Belongs to the PAPS reductase family. CysD subfamily.</text>
</comment>
<evidence type="ECO:0000256" key="2">
    <source>
        <dbReference type="ARBA" id="ARBA00012391"/>
    </source>
</evidence>
<evidence type="ECO:0000313" key="11">
    <source>
        <dbReference type="EMBL" id="MBB6002285.1"/>
    </source>
</evidence>
<dbReference type="RefSeq" id="WP_184130970.1">
    <property type="nucleotide sequence ID" value="NZ_JACHKT010000004.1"/>
</dbReference>
<dbReference type="SUPFAM" id="SSF52402">
    <property type="entry name" value="Adenine nucleotide alpha hydrolases-like"/>
    <property type="match status" value="1"/>
</dbReference>
<gene>
    <name evidence="11" type="ORF">HNP25_000935</name>
</gene>
<dbReference type="AlphaFoldDB" id="A0A841EGL4"/>
<feature type="domain" description="Phosphoadenosine phosphosulphate reductase" evidence="10">
    <location>
        <begin position="42"/>
        <end position="267"/>
    </location>
</feature>
<dbReference type="InterPro" id="IPR002500">
    <property type="entry name" value="PAPS_reduct_dom"/>
</dbReference>
<dbReference type="InterPro" id="IPR011784">
    <property type="entry name" value="SO4_adenylTrfase_ssu"/>
</dbReference>
<dbReference type="InterPro" id="IPR050128">
    <property type="entry name" value="Sulfate_adenylyltrnsfr_sub2"/>
</dbReference>
<keyword evidence="4 11" id="KW-0808">Transferase</keyword>
<dbReference type="Pfam" id="PF01507">
    <property type="entry name" value="PAPS_reduct"/>
    <property type="match status" value="1"/>
</dbReference>
<dbReference type="NCBIfam" id="NF003587">
    <property type="entry name" value="PRK05253.1"/>
    <property type="match status" value="1"/>
</dbReference>
<dbReference type="NCBIfam" id="TIGR02039">
    <property type="entry name" value="CysD"/>
    <property type="match status" value="1"/>
</dbReference>
<dbReference type="GO" id="GO:0005524">
    <property type="term" value="F:ATP binding"/>
    <property type="evidence" value="ECO:0007669"/>
    <property type="project" value="UniProtKB-KW"/>
</dbReference>
<dbReference type="InterPro" id="IPR014729">
    <property type="entry name" value="Rossmann-like_a/b/a_fold"/>
</dbReference>
<evidence type="ECO:0000256" key="1">
    <source>
        <dbReference type="ARBA" id="ARBA00008885"/>
    </source>
</evidence>
<keyword evidence="7" id="KW-0067">ATP-binding</keyword>
<dbReference type="PANTHER" id="PTHR43196:SF1">
    <property type="entry name" value="SULFATE ADENYLYLTRANSFERASE SUBUNIT 2"/>
    <property type="match status" value="1"/>
</dbReference>
<keyword evidence="5 11" id="KW-0548">Nucleotidyltransferase</keyword>
<evidence type="ECO:0000256" key="4">
    <source>
        <dbReference type="ARBA" id="ARBA00022679"/>
    </source>
</evidence>
<evidence type="ECO:0000256" key="5">
    <source>
        <dbReference type="ARBA" id="ARBA00022695"/>
    </source>
</evidence>
<comment type="caution">
    <text evidence="11">The sequence shown here is derived from an EMBL/GenBank/DDBJ whole genome shotgun (WGS) entry which is preliminary data.</text>
</comment>
<proteinExistence type="inferred from homology"/>
<dbReference type="EC" id="2.7.7.4" evidence="2"/>
<evidence type="ECO:0000256" key="9">
    <source>
        <dbReference type="ARBA" id="ARBA00031812"/>
    </source>
</evidence>
<dbReference type="Proteomes" id="UP000524404">
    <property type="component" value="Unassembled WGS sequence"/>
</dbReference>
<dbReference type="PANTHER" id="PTHR43196">
    <property type="entry name" value="SULFATE ADENYLYLTRANSFERASE SUBUNIT 2"/>
    <property type="match status" value="1"/>
</dbReference>
<keyword evidence="6" id="KW-0547">Nucleotide-binding</keyword>
<protein>
    <recommendedName>
        <fullName evidence="3">Sulfate adenylyltransferase subunit 2</fullName>
        <ecNumber evidence="2">2.7.7.4</ecNumber>
    </recommendedName>
    <alternativeName>
        <fullName evidence="8">ATP-sulfurylase small subunit</fullName>
    </alternativeName>
    <alternativeName>
        <fullName evidence="9">Sulfate adenylate transferase</fullName>
    </alternativeName>
</protein>
<dbReference type="Gene3D" id="3.40.50.620">
    <property type="entry name" value="HUPs"/>
    <property type="match status" value="1"/>
</dbReference>
<dbReference type="GO" id="GO:0004781">
    <property type="term" value="F:sulfate adenylyltransferase (ATP) activity"/>
    <property type="evidence" value="ECO:0007669"/>
    <property type="project" value="UniProtKB-EC"/>
</dbReference>
<reference evidence="11 12" key="1">
    <citation type="submission" date="2020-08" db="EMBL/GenBank/DDBJ databases">
        <title>Functional genomics of gut bacteria from endangered species of beetles.</title>
        <authorList>
            <person name="Carlos-Shanley C."/>
        </authorList>
    </citation>
    <scope>NUCLEOTIDE SEQUENCE [LARGE SCALE GENOMIC DNA]</scope>
    <source>
        <strain evidence="11 12">S00070</strain>
    </source>
</reference>
<dbReference type="EMBL" id="JACHKT010000004">
    <property type="protein sequence ID" value="MBB6002285.1"/>
    <property type="molecule type" value="Genomic_DNA"/>
</dbReference>
<keyword evidence="12" id="KW-1185">Reference proteome</keyword>
<accession>A0A841EGL4</accession>
<organism evidence="11 12">
    <name type="scientific">Arcicella rosea</name>
    <dbReference type="NCBI Taxonomy" id="502909"/>
    <lineage>
        <taxon>Bacteria</taxon>
        <taxon>Pseudomonadati</taxon>
        <taxon>Bacteroidota</taxon>
        <taxon>Cytophagia</taxon>
        <taxon>Cytophagales</taxon>
        <taxon>Flectobacillaceae</taxon>
        <taxon>Arcicella</taxon>
    </lineage>
</organism>
<dbReference type="GO" id="GO:0000103">
    <property type="term" value="P:sulfate assimilation"/>
    <property type="evidence" value="ECO:0007669"/>
    <property type="project" value="InterPro"/>
</dbReference>
<name>A0A841EGL4_9BACT</name>
<dbReference type="NCBIfam" id="NF009214">
    <property type="entry name" value="PRK12563.1"/>
    <property type="match status" value="1"/>
</dbReference>
<dbReference type="PIRSF" id="PIRSF002936">
    <property type="entry name" value="CysDAde_trans"/>
    <property type="match status" value="1"/>
</dbReference>
<evidence type="ECO:0000256" key="7">
    <source>
        <dbReference type="ARBA" id="ARBA00022840"/>
    </source>
</evidence>
<evidence type="ECO:0000259" key="10">
    <source>
        <dbReference type="Pfam" id="PF01507"/>
    </source>
</evidence>
<evidence type="ECO:0000256" key="8">
    <source>
        <dbReference type="ARBA" id="ARBA00030256"/>
    </source>
</evidence>
<evidence type="ECO:0000256" key="3">
    <source>
        <dbReference type="ARBA" id="ARBA00022004"/>
    </source>
</evidence>
<sequence>MVDNLKNPSSEVSVPKFGFFPRELEDEAIYIMREVVAQFEKPVLLFSGGKDSITLVRLAQKAFYPGKIPFPLLHVDTGHNFPETVEFRDWLAKETGAELIVRYVQDSINQGKVKEESGKYASRNALQTVTLLDAIEEFKFDACIGGARRDEEKARAKERIFSVRDDFGQWDAKRQRPELFDMLNGRIAIGENVRVFPISNWTELDVWNYIKEEEMAIPSIYYSHKRQVIQRDGMLWADSEFLNKDADEIPFEETVRFRTVGDMTCTAAVASEAIELDDIIGEILSAEISERGARIDDKRSEAAMEKRKQQGYF</sequence>
<evidence type="ECO:0000313" key="12">
    <source>
        <dbReference type="Proteomes" id="UP000524404"/>
    </source>
</evidence>